<evidence type="ECO:0000313" key="2">
    <source>
        <dbReference type="Proteomes" id="UP000182360"/>
    </source>
</evidence>
<sequence length="70" mass="8376">MQRVVIQTNREGYPQDQIRKTMTVSELRDYLQELESQNPTMPVYLRFDNNYTYGGITERCIEVIDDEEEI</sequence>
<keyword evidence="2" id="KW-1185">Reference proteome</keyword>
<reference evidence="1 2" key="1">
    <citation type="submission" date="2016-10" db="EMBL/GenBank/DDBJ databases">
        <authorList>
            <person name="de Groot N.N."/>
        </authorList>
    </citation>
    <scope>NUCLEOTIDE SEQUENCE [LARGE SCALE GENOMIC DNA]</scope>
    <source>
        <strain evidence="1 2">B25</strain>
    </source>
</reference>
<name>A0A1H9B4H3_9SPIR</name>
<dbReference type="AlphaFoldDB" id="A0A1H9B4H3"/>
<dbReference type="Proteomes" id="UP000182360">
    <property type="component" value="Unassembled WGS sequence"/>
</dbReference>
<evidence type="ECO:0000313" key="1">
    <source>
        <dbReference type="EMBL" id="SEP83621.1"/>
    </source>
</evidence>
<dbReference type="RefSeq" id="WP_074640684.1">
    <property type="nucleotide sequence ID" value="NZ_FOFU01000001.1"/>
</dbReference>
<proteinExistence type="predicted"/>
<dbReference type="OrthoDB" id="2084737at2"/>
<protein>
    <submittedName>
        <fullName evidence="1">Uncharacterized protein</fullName>
    </submittedName>
</protein>
<organism evidence="1 2">
    <name type="scientific">Treponema bryantii</name>
    <dbReference type="NCBI Taxonomy" id="163"/>
    <lineage>
        <taxon>Bacteria</taxon>
        <taxon>Pseudomonadati</taxon>
        <taxon>Spirochaetota</taxon>
        <taxon>Spirochaetia</taxon>
        <taxon>Spirochaetales</taxon>
        <taxon>Treponemataceae</taxon>
        <taxon>Treponema</taxon>
    </lineage>
</organism>
<gene>
    <name evidence="1" type="ORF">SAMN04487977_101567</name>
</gene>
<accession>A0A1H9B4H3</accession>
<dbReference type="EMBL" id="FOFU01000001">
    <property type="protein sequence ID" value="SEP83621.1"/>
    <property type="molecule type" value="Genomic_DNA"/>
</dbReference>